<feature type="signal peptide" evidence="3">
    <location>
        <begin position="1"/>
        <end position="18"/>
    </location>
</feature>
<dbReference type="PANTHER" id="PTHR31438:SF1">
    <property type="entry name" value="LYSINE N-ACYLTRANSFERASE C17G9.06C-RELATED"/>
    <property type="match status" value="1"/>
</dbReference>
<dbReference type="OrthoDB" id="448427at2759"/>
<organism evidence="4 5">
    <name type="scientific">Tolypocladium paradoxum</name>
    <dbReference type="NCBI Taxonomy" id="94208"/>
    <lineage>
        <taxon>Eukaryota</taxon>
        <taxon>Fungi</taxon>
        <taxon>Dikarya</taxon>
        <taxon>Ascomycota</taxon>
        <taxon>Pezizomycotina</taxon>
        <taxon>Sordariomycetes</taxon>
        <taxon>Hypocreomycetidae</taxon>
        <taxon>Hypocreales</taxon>
        <taxon>Ophiocordycipitaceae</taxon>
        <taxon>Tolypocladium</taxon>
    </lineage>
</organism>
<gene>
    <name evidence="4" type="ORF">TPAR_02475</name>
</gene>
<dbReference type="GO" id="GO:0016410">
    <property type="term" value="F:N-acyltransferase activity"/>
    <property type="evidence" value="ECO:0007669"/>
    <property type="project" value="TreeGrafter"/>
</dbReference>
<name>A0A2S4L4I4_9HYPO</name>
<dbReference type="PANTHER" id="PTHR31438">
    <property type="entry name" value="LYSINE N-ACYLTRANSFERASE C17G9.06C-RELATED"/>
    <property type="match status" value="1"/>
</dbReference>
<keyword evidence="3" id="KW-0732">Signal</keyword>
<evidence type="ECO:0000256" key="1">
    <source>
        <dbReference type="ARBA" id="ARBA00009893"/>
    </source>
</evidence>
<proteinExistence type="inferred from homology"/>
<evidence type="ECO:0000313" key="4">
    <source>
        <dbReference type="EMBL" id="POR37318.1"/>
    </source>
</evidence>
<feature type="chain" id="PRO_5015572186" evidence="3">
    <location>
        <begin position="19"/>
        <end position="560"/>
    </location>
</feature>
<feature type="region of interest" description="Disordered" evidence="2">
    <location>
        <begin position="265"/>
        <end position="311"/>
    </location>
</feature>
<feature type="non-terminal residue" evidence="4">
    <location>
        <position position="1"/>
    </location>
</feature>
<dbReference type="Proteomes" id="UP000237481">
    <property type="component" value="Unassembled WGS sequence"/>
</dbReference>
<reference evidence="4 5" key="1">
    <citation type="submission" date="2018-01" db="EMBL/GenBank/DDBJ databases">
        <title>Harnessing the power of phylogenomics to disentangle the directionality and signatures of interkingdom host jumping in the parasitic fungal genus Tolypocladium.</title>
        <authorList>
            <person name="Quandt C.A."/>
            <person name="Patterson W."/>
            <person name="Spatafora J.W."/>
        </authorList>
    </citation>
    <scope>NUCLEOTIDE SEQUENCE [LARGE SCALE GENOMIC DNA]</scope>
    <source>
        <strain evidence="4 5">NRBC 100945</strain>
    </source>
</reference>
<dbReference type="AlphaFoldDB" id="A0A2S4L4I4"/>
<evidence type="ECO:0000313" key="5">
    <source>
        <dbReference type="Proteomes" id="UP000237481"/>
    </source>
</evidence>
<dbReference type="SUPFAM" id="SSF55729">
    <property type="entry name" value="Acyl-CoA N-acyltransferases (Nat)"/>
    <property type="match status" value="1"/>
</dbReference>
<comment type="caution">
    <text evidence="4">The sequence shown here is derived from an EMBL/GenBank/DDBJ whole genome shotgun (WGS) entry which is preliminary data.</text>
</comment>
<comment type="similarity">
    <text evidence="1">Belongs to the lysine N-acyltransferase MbtK family.</text>
</comment>
<evidence type="ECO:0000256" key="2">
    <source>
        <dbReference type="SAM" id="MobiDB-lite"/>
    </source>
</evidence>
<sequence length="560" mass="63084">WLPRFALLLLSSSSPSSASLWLASAERRRTRTTMAPQIIHLPDGQTFTVTPVFAGVGFRSHELNTHHHPYPVGWTTVLHTEEERVLFNGEPKGRDSARELAKLDEDDADRARHKKRTRPFTRPTLQNDTLFISSISNPSNSDFKPAASPTRQIAMMLWVTLYWYFHQPEPSQGLHTDACRDTPDAARPAGDWKIYIKRDGVLRGRNLIPKLERMGLIASENTAVGTSIDDSGDSWASMFVSKRMFWQIPGRLFLFTLQPIRGMSSYPGSPTSSRPGSPIRSESPSPGYRQSSPLSRPDLDLPGAPTPTTLLSTSSFPIGPFFSTSHLPTYYPPAPLQYVFTNGVRHPLRPKPPRMGEVFYTRFVPSMGQYLSFRVASSSQKPVPYLGPVGPKPPEHSHAAAMSDTALLQTWHANPRVSEFWGDFQPGGLERALCGTHSFPAMGLWDGVPFGYFEIYWVKEDALGRQVGSEIGDWDRGVHIMIGEEWSRGRVPVWLSGLVHWCLTADFRTMNVCLEPRVDNDRILRHLEALGFAKERQVSFPHKQAWYVRLRRESWEGPAL</sequence>
<dbReference type="Gene3D" id="3.40.630.30">
    <property type="match status" value="1"/>
</dbReference>
<feature type="compositionally biased region" description="Low complexity" evidence="2">
    <location>
        <begin position="300"/>
        <end position="311"/>
    </location>
</feature>
<feature type="compositionally biased region" description="Basic and acidic residues" evidence="2">
    <location>
        <begin position="89"/>
        <end position="103"/>
    </location>
</feature>
<protein>
    <submittedName>
        <fullName evidence="4">N(6)-hydroxylysine O-acetyltransferase</fullName>
    </submittedName>
</protein>
<accession>A0A2S4L4I4</accession>
<dbReference type="EMBL" id="PKSG01000259">
    <property type="protein sequence ID" value="POR37318.1"/>
    <property type="molecule type" value="Genomic_DNA"/>
</dbReference>
<keyword evidence="4" id="KW-0808">Transferase</keyword>
<feature type="region of interest" description="Disordered" evidence="2">
    <location>
        <begin position="89"/>
        <end position="123"/>
    </location>
</feature>
<dbReference type="STRING" id="94208.A0A2S4L4I4"/>
<dbReference type="Pfam" id="PF13523">
    <property type="entry name" value="Acetyltransf_8"/>
    <property type="match status" value="1"/>
</dbReference>
<dbReference type="InterPro" id="IPR016181">
    <property type="entry name" value="Acyl_CoA_acyltransferase"/>
</dbReference>
<evidence type="ECO:0000256" key="3">
    <source>
        <dbReference type="SAM" id="SignalP"/>
    </source>
</evidence>
<feature type="compositionally biased region" description="Low complexity" evidence="2">
    <location>
        <begin position="265"/>
        <end position="281"/>
    </location>
</feature>
<feature type="compositionally biased region" description="Polar residues" evidence="2">
    <location>
        <begin position="282"/>
        <end position="294"/>
    </location>
</feature>
<keyword evidence="5" id="KW-1185">Reference proteome</keyword>